<feature type="region of interest" description="Disordered" evidence="5">
    <location>
        <begin position="54"/>
        <end position="74"/>
    </location>
</feature>
<protein>
    <submittedName>
        <fullName evidence="7">Rho GDP-dissociation inhibitor 1-like</fullName>
    </submittedName>
</protein>
<name>A0AB40B8Z4_DIOCR</name>
<dbReference type="GO" id="GO:0007266">
    <property type="term" value="P:Rho protein signal transduction"/>
    <property type="evidence" value="ECO:0007669"/>
    <property type="project" value="InterPro"/>
</dbReference>
<reference evidence="7" key="2">
    <citation type="submission" date="2025-08" db="UniProtKB">
        <authorList>
            <consortium name="RefSeq"/>
        </authorList>
    </citation>
    <scope>IDENTIFICATION</scope>
</reference>
<evidence type="ECO:0000313" key="7">
    <source>
        <dbReference type="RefSeq" id="XP_039123183.1"/>
    </source>
</evidence>
<dbReference type="InterPro" id="IPR024792">
    <property type="entry name" value="RhoGDI_dom_sf"/>
</dbReference>
<dbReference type="GeneID" id="120259751"/>
<dbReference type="GO" id="GO:0016020">
    <property type="term" value="C:membrane"/>
    <property type="evidence" value="ECO:0007669"/>
    <property type="project" value="TreeGrafter"/>
</dbReference>
<dbReference type="RefSeq" id="XP_039123183.1">
    <property type="nucleotide sequence ID" value="XM_039267249.1"/>
</dbReference>
<dbReference type="PANTHER" id="PTHR10980:SF49">
    <property type="entry name" value="RHO GDP-DISSOCIATION INHIBITOR 1-LIKE"/>
    <property type="match status" value="1"/>
</dbReference>
<dbReference type="PRINTS" id="PR00492">
    <property type="entry name" value="RHOGDI"/>
</dbReference>
<dbReference type="GO" id="GO:0005096">
    <property type="term" value="F:GTPase activator activity"/>
    <property type="evidence" value="ECO:0007669"/>
    <property type="project" value="UniProtKB-KW"/>
</dbReference>
<keyword evidence="3" id="KW-0343">GTPase activation</keyword>
<comment type="similarity">
    <text evidence="2">Belongs to the Rho GDI family.</text>
</comment>
<dbReference type="InterPro" id="IPR014756">
    <property type="entry name" value="Ig_E-set"/>
</dbReference>
<dbReference type="GO" id="GO:0005094">
    <property type="term" value="F:Rho GDP-dissociation inhibitor activity"/>
    <property type="evidence" value="ECO:0007669"/>
    <property type="project" value="InterPro"/>
</dbReference>
<dbReference type="FunFam" id="2.70.50.30:FF:000004">
    <property type="entry name" value="Rho GDP-dissociation inhibitor 1"/>
    <property type="match status" value="1"/>
</dbReference>
<organism evidence="6 7">
    <name type="scientific">Dioscorea cayennensis subsp. rotundata</name>
    <name type="common">White Guinea yam</name>
    <name type="synonym">Dioscorea rotundata</name>
    <dbReference type="NCBI Taxonomy" id="55577"/>
    <lineage>
        <taxon>Eukaryota</taxon>
        <taxon>Viridiplantae</taxon>
        <taxon>Streptophyta</taxon>
        <taxon>Embryophyta</taxon>
        <taxon>Tracheophyta</taxon>
        <taxon>Spermatophyta</taxon>
        <taxon>Magnoliopsida</taxon>
        <taxon>Liliopsida</taxon>
        <taxon>Dioscoreales</taxon>
        <taxon>Dioscoreaceae</taxon>
        <taxon>Dioscorea</taxon>
    </lineage>
</organism>
<evidence type="ECO:0000313" key="6">
    <source>
        <dbReference type="Proteomes" id="UP001515500"/>
    </source>
</evidence>
<comment type="subcellular location">
    <subcellularLocation>
        <location evidence="1">Cytoplasm</location>
    </subcellularLocation>
</comment>
<evidence type="ECO:0000256" key="5">
    <source>
        <dbReference type="SAM" id="MobiDB-lite"/>
    </source>
</evidence>
<dbReference type="AlphaFoldDB" id="A0AB40B8Z4"/>
<evidence type="ECO:0000256" key="3">
    <source>
        <dbReference type="ARBA" id="ARBA00022468"/>
    </source>
</evidence>
<evidence type="ECO:0000256" key="4">
    <source>
        <dbReference type="ARBA" id="ARBA00022490"/>
    </source>
</evidence>
<sequence length="250" mass="28141">MEAFCADKKGNNKKEKVLGICGKSWRGWRGLEEMEGSSSASKSNGSVVVVVEEGEGEEKRVGVEEGEGDEDGFAPGFVPGPLVSLKEQLEKDKDDESLRRWKEKLLGCVDGQFYDQMEPEVTFYSITVLSEGHNENITISTLTENQPRVLFTLKENSSYRLQLRFSVQHNIVSGLAYSNTVWKGGVRVDETKGMLGTFAPQREIYVHTLEEETTPSGILARGIYSAKLKFEDDDKRCYLELNYQFEIKSK</sequence>
<dbReference type="GO" id="GO:0005829">
    <property type="term" value="C:cytosol"/>
    <property type="evidence" value="ECO:0007669"/>
    <property type="project" value="TreeGrafter"/>
</dbReference>
<keyword evidence="6" id="KW-1185">Reference proteome</keyword>
<reference evidence="6" key="1">
    <citation type="submission" date="2025-05" db="UniProtKB">
        <authorList>
            <consortium name="RefSeq"/>
        </authorList>
    </citation>
    <scope>NUCLEOTIDE SEQUENCE [LARGE SCALE GENOMIC DNA]</scope>
</reference>
<dbReference type="SUPFAM" id="SSF81296">
    <property type="entry name" value="E set domains"/>
    <property type="match status" value="1"/>
</dbReference>
<accession>A0AB40B8Z4</accession>
<dbReference type="Pfam" id="PF02115">
    <property type="entry name" value="Rho_GDI"/>
    <property type="match status" value="1"/>
</dbReference>
<proteinExistence type="inferred from homology"/>
<dbReference type="Proteomes" id="UP001515500">
    <property type="component" value="Chromosome 1"/>
</dbReference>
<dbReference type="Gene3D" id="2.70.50.30">
    <property type="entry name" value="Coagulation Factor XIII, subunit A, domain 1"/>
    <property type="match status" value="1"/>
</dbReference>
<gene>
    <name evidence="7" type="primary">LOC120259751</name>
</gene>
<dbReference type="InterPro" id="IPR000406">
    <property type="entry name" value="Rho_GDI"/>
</dbReference>
<keyword evidence="4" id="KW-0963">Cytoplasm</keyword>
<dbReference type="PANTHER" id="PTHR10980">
    <property type="entry name" value="RHO GDP-DISSOCIATION INHIBITOR"/>
    <property type="match status" value="1"/>
</dbReference>
<evidence type="ECO:0000256" key="1">
    <source>
        <dbReference type="ARBA" id="ARBA00004496"/>
    </source>
</evidence>
<evidence type="ECO:0000256" key="2">
    <source>
        <dbReference type="ARBA" id="ARBA00009758"/>
    </source>
</evidence>